<dbReference type="EMBL" id="CM023478">
    <property type="protein sequence ID" value="KAH7932756.1"/>
    <property type="molecule type" value="Genomic_DNA"/>
</dbReference>
<accession>A0ACB8C0X3</accession>
<sequence>MKCLRNGLFGSGYLLPDGPVTVRPVSSGIAKDGNNVALQALHGITSSHTNPNSFEVQRVSLAFQLFSDKVTQGLRLHRAAIEDTCGDVSATFHFFETIRDLIQVMTSRFAAEALRQRSISVDKLHSFLELLTSWELHTKGKQGFLSQSTATGLRVTLSSVLSLLDYLTQSVGFKYLITSPLSQHPVEPLFGMVRQSSGCNSHHTPQQFAVIVNCLSFSNLAHSVSKGNCEPSVLSALLDADASQQASPSGMQELINMFVDAGNIDAAEAAAPTSRQSRALRARSQAKRQRREANPKLQERKAKPTVSRWKPLTPRIERGKRKPSARGASKGVERVPPDLFRVEVCIVVSRNYTRAFNTTEELVRYLATMLNGRQRHNNKLRRRIAKLEREIEAHTSTLERQQWGQICKSLNGQLGCKKTWHLLRHLLDPSNTKSAARNQLTKIIHQYPGTDAELLADLASRWGAALLCACSGSPIPGKAKL</sequence>
<proteinExistence type="predicted"/>
<organism evidence="1 2">
    <name type="scientific">Dermacentor silvarum</name>
    <name type="common">Tick</name>
    <dbReference type="NCBI Taxonomy" id="543639"/>
    <lineage>
        <taxon>Eukaryota</taxon>
        <taxon>Metazoa</taxon>
        <taxon>Ecdysozoa</taxon>
        <taxon>Arthropoda</taxon>
        <taxon>Chelicerata</taxon>
        <taxon>Arachnida</taxon>
        <taxon>Acari</taxon>
        <taxon>Parasitiformes</taxon>
        <taxon>Ixodida</taxon>
        <taxon>Ixodoidea</taxon>
        <taxon>Ixodidae</taxon>
        <taxon>Rhipicephalinae</taxon>
        <taxon>Dermacentor</taxon>
    </lineage>
</organism>
<gene>
    <name evidence="1" type="ORF">HPB49_002270</name>
</gene>
<protein>
    <submittedName>
        <fullName evidence="1">Uncharacterized protein</fullName>
    </submittedName>
</protein>
<name>A0ACB8C0X3_DERSI</name>
<comment type="caution">
    <text evidence="1">The sequence shown here is derived from an EMBL/GenBank/DDBJ whole genome shotgun (WGS) entry which is preliminary data.</text>
</comment>
<reference evidence="1" key="1">
    <citation type="submission" date="2020-05" db="EMBL/GenBank/DDBJ databases">
        <title>Large-scale comparative analyses of tick genomes elucidate their genetic diversity and vector capacities.</title>
        <authorList>
            <person name="Jia N."/>
            <person name="Wang J."/>
            <person name="Shi W."/>
            <person name="Du L."/>
            <person name="Sun Y."/>
            <person name="Zhan W."/>
            <person name="Jiang J."/>
            <person name="Wang Q."/>
            <person name="Zhang B."/>
            <person name="Ji P."/>
            <person name="Sakyi L.B."/>
            <person name="Cui X."/>
            <person name="Yuan T."/>
            <person name="Jiang B."/>
            <person name="Yang W."/>
            <person name="Lam T.T.-Y."/>
            <person name="Chang Q."/>
            <person name="Ding S."/>
            <person name="Wang X."/>
            <person name="Zhu J."/>
            <person name="Ruan X."/>
            <person name="Zhao L."/>
            <person name="Wei J."/>
            <person name="Que T."/>
            <person name="Du C."/>
            <person name="Cheng J."/>
            <person name="Dai P."/>
            <person name="Han X."/>
            <person name="Huang E."/>
            <person name="Gao Y."/>
            <person name="Liu J."/>
            <person name="Shao H."/>
            <person name="Ye R."/>
            <person name="Li L."/>
            <person name="Wei W."/>
            <person name="Wang X."/>
            <person name="Wang C."/>
            <person name="Yang T."/>
            <person name="Huo Q."/>
            <person name="Li W."/>
            <person name="Guo W."/>
            <person name="Chen H."/>
            <person name="Zhou L."/>
            <person name="Ni X."/>
            <person name="Tian J."/>
            <person name="Zhou Y."/>
            <person name="Sheng Y."/>
            <person name="Liu T."/>
            <person name="Pan Y."/>
            <person name="Xia L."/>
            <person name="Li J."/>
            <person name="Zhao F."/>
            <person name="Cao W."/>
        </authorList>
    </citation>
    <scope>NUCLEOTIDE SEQUENCE</scope>
    <source>
        <strain evidence="1">Dsil-2018</strain>
    </source>
</reference>
<evidence type="ECO:0000313" key="1">
    <source>
        <dbReference type="EMBL" id="KAH7932756.1"/>
    </source>
</evidence>
<evidence type="ECO:0000313" key="2">
    <source>
        <dbReference type="Proteomes" id="UP000821865"/>
    </source>
</evidence>
<dbReference type="Proteomes" id="UP000821865">
    <property type="component" value="Chromosome 9"/>
</dbReference>
<keyword evidence="2" id="KW-1185">Reference proteome</keyword>